<evidence type="ECO:0000313" key="2">
    <source>
        <dbReference type="EMBL" id="OAX82322.1"/>
    </source>
</evidence>
<feature type="compositionally biased region" description="Low complexity" evidence="1">
    <location>
        <begin position="12"/>
        <end position="21"/>
    </location>
</feature>
<feature type="compositionally biased region" description="Polar residues" evidence="1">
    <location>
        <begin position="1"/>
        <end position="11"/>
    </location>
</feature>
<sequence>MAASPLDSSSTAHAAAVAADAPRSPNDPMEDTYTQSTRKRPRLDSGSHSNESMTMSVPSPSSASGHGDDDKVISSNSLVPPTTTPAPLPDSETPTPQRPSSRVTINMKSPVLNHEDSISRTAEETLIATPRDPPPQDAAILAQQQQHRQQEDEEQQPPFQRRPSLGIAPHTPTAISVSSSPSRSPEIEVAEVEDMDQDPSTSSWRSLQDALRAPEDPDVVRIHDEVSLAESFPRLRQDCDIREAIEEASSYIERGHPHDTTVFVSVKSWFELCVDNLSSITYDTVAEDRDLWEEVPSLVEGVLRRQIDFQPDEGQGPWKCLEEFSVVYGRLAIHMIRLDILTLKHHPNDADSAPDLLSKTYLPALGWILQVHDIPFYKIMERAYGAEVINSVARVHDQLTPAPVNLVKHLSEFSHLLLKALQSWVQLAGTFTSLLTVAHNIVDSGMERRRHRADDELIASAELVGAVESIYTCFRSIDNEYQSSISKKSSWVTNDSSESVLRYVGVSYHNIAVLNNQLAMQMSRDLGVVVPENAKQEEVPAIIHLGWKFQALKRHITEGRMELRVYGMETMQADLVNVWRQHIQGNPAGINYPIIQYLVKFLRDNKIVEYIVGVDSHPQLISRSGNVVGFLVVTSTYTNYDTDIIWNTVTESQDPRTVAEVLGMLTRTFIMHQSGSNALIYLCTKLINLPLNRFDARMLEYSECLLNAVRDKHAERMRQLPYEHPHVNVVPHRLCVRLIRDATSISEFSVEQKTNLQKFASKQLSHLLSLGLDDNDKMEMYKQCINDISDMNEFAVGSIQALNALIPPYDTQDIRRLALEFDFTRLIITELAHTYDTLSADFSDSTVRNSLRPRIQLLLRIIEKVPETITPELSEVLWNHVFMSKTSGGCGRSLAWETLPKAAVRAGKRNPFLECFLNVYLPRIPPEDYTLDILAFTEQAVSYEIRFDPPADVDENEIITIPGMDRIWHFILTSPPGTIEMKATTFAIDVYLDHILIRRAPRSAAEATHVALVDRCVSQLTAAATKCKSFTDGSTSGEDESMVIVPSDGEVRAEELRFTRSLLFLRQLLQGLRMRPQYTPPQVSPPEPVLNDNGINGDAIELSYQAFNGNSQTRIRTLKIGDLSTASELAERLTRLTGFTSFSSFSCGQRLDLVTNANMTLRDLKLAGSGLLIIRKNPDAFEASVGGRRHSLTLVDSEVLKHFDDLYDLLSLEEKLSKEIFDFLVVFPPQQRVRDFVRSKETSEPEMFPWAKPYKLLYSINALITCIKEEILETNPDQEFISHSIQNLVAFLTRSQMADGVEDSPLKLIFACNFVECLLLALTAKAIPEDSEQYFSNPLALASRLLSFISLGRNLSSTHLSETSIQKLISNSFAIIIEASMHDSRVWDAVEQSTQIKDIIFTLLLGESRQGIRKGVAEIIFSTCGTSPSQKRVWKAGGQTKEDAVVVADKLPTATTIHIVATLWRAISALFPDTLGYAKSSQEFFEVALIVFQTVANLSPEDLIFGEYLRQWGNMLLTHRTNE</sequence>
<feature type="compositionally biased region" description="Polar residues" evidence="1">
    <location>
        <begin position="92"/>
        <end position="107"/>
    </location>
</feature>
<accession>A0A1B7NZW1</accession>
<feature type="compositionally biased region" description="Basic and acidic residues" evidence="1">
    <location>
        <begin position="113"/>
        <end position="123"/>
    </location>
</feature>
<dbReference type="OrthoDB" id="420187at2759"/>
<feature type="non-terminal residue" evidence="2">
    <location>
        <position position="1523"/>
    </location>
</feature>
<feature type="compositionally biased region" description="Acidic residues" evidence="1">
    <location>
        <begin position="188"/>
        <end position="197"/>
    </location>
</feature>
<reference evidence="2 3" key="1">
    <citation type="submission" date="2015-07" db="EMBL/GenBank/DDBJ databases">
        <title>Emmonsia species relationships and genome sequence.</title>
        <authorList>
            <person name="Cuomo C.A."/>
            <person name="Schwartz I.S."/>
            <person name="Kenyon C."/>
            <person name="de Hoog G.S."/>
            <person name="Govender N.P."/>
            <person name="Botha A."/>
            <person name="Moreno L."/>
            <person name="de Vries M."/>
            <person name="Munoz J.F."/>
            <person name="Stielow J.B."/>
        </authorList>
    </citation>
    <scope>NUCLEOTIDE SEQUENCE [LARGE SCALE GENOMIC DNA]</scope>
    <source>
        <strain evidence="2 3">CBS 136260</strain>
    </source>
</reference>
<dbReference type="Proteomes" id="UP000091918">
    <property type="component" value="Unassembled WGS sequence"/>
</dbReference>
<gene>
    <name evidence="2" type="ORF">ACJ72_03333</name>
</gene>
<name>A0A1B7NZW1_9EURO</name>
<dbReference type="EMBL" id="LGUA01000322">
    <property type="protein sequence ID" value="OAX82322.1"/>
    <property type="molecule type" value="Genomic_DNA"/>
</dbReference>
<dbReference type="STRING" id="1658172.A0A1B7NZW1"/>
<feature type="region of interest" description="Disordered" evidence="1">
    <location>
        <begin position="1"/>
        <end position="211"/>
    </location>
</feature>
<feature type="compositionally biased region" description="Polar residues" evidence="1">
    <location>
        <begin position="46"/>
        <end position="64"/>
    </location>
</feature>
<evidence type="ECO:0000256" key="1">
    <source>
        <dbReference type="SAM" id="MobiDB-lite"/>
    </source>
</evidence>
<proteinExistence type="predicted"/>
<protein>
    <submittedName>
        <fullName evidence="2">Uncharacterized protein</fullName>
    </submittedName>
</protein>
<evidence type="ECO:0000313" key="3">
    <source>
        <dbReference type="Proteomes" id="UP000091918"/>
    </source>
</evidence>
<keyword evidence="3" id="KW-1185">Reference proteome</keyword>
<organism evidence="2 3">
    <name type="scientific">Emergomyces africanus</name>
    <dbReference type="NCBI Taxonomy" id="1955775"/>
    <lineage>
        <taxon>Eukaryota</taxon>
        <taxon>Fungi</taxon>
        <taxon>Dikarya</taxon>
        <taxon>Ascomycota</taxon>
        <taxon>Pezizomycotina</taxon>
        <taxon>Eurotiomycetes</taxon>
        <taxon>Eurotiomycetidae</taxon>
        <taxon>Onygenales</taxon>
        <taxon>Ajellomycetaceae</taxon>
        <taxon>Emergomyces</taxon>
    </lineage>
</organism>
<comment type="caution">
    <text evidence="2">The sequence shown here is derived from an EMBL/GenBank/DDBJ whole genome shotgun (WGS) entry which is preliminary data.</text>
</comment>
<feature type="compositionally biased region" description="Low complexity" evidence="1">
    <location>
        <begin position="175"/>
        <end position="184"/>
    </location>
</feature>